<proteinExistence type="predicted"/>
<dbReference type="InterPro" id="IPR036097">
    <property type="entry name" value="HisK_dim/P_sf"/>
</dbReference>
<evidence type="ECO:0000256" key="9">
    <source>
        <dbReference type="ARBA" id="ARBA00023012"/>
    </source>
</evidence>
<dbReference type="InterPro" id="IPR050351">
    <property type="entry name" value="BphY/WalK/GraS-like"/>
</dbReference>
<evidence type="ECO:0000256" key="8">
    <source>
        <dbReference type="ARBA" id="ARBA00022989"/>
    </source>
</evidence>
<dbReference type="EMBL" id="FOOE01000003">
    <property type="protein sequence ID" value="SFF58257.1"/>
    <property type="molecule type" value="Genomic_DNA"/>
</dbReference>
<dbReference type="PROSITE" id="PS50109">
    <property type="entry name" value="HIS_KIN"/>
    <property type="match status" value="1"/>
</dbReference>
<keyword evidence="10" id="KW-0472">Membrane</keyword>
<name>A0A1I2JZ88_9CLOT</name>
<evidence type="ECO:0000256" key="10">
    <source>
        <dbReference type="ARBA" id="ARBA00023136"/>
    </source>
</evidence>
<dbReference type="AlphaFoldDB" id="A0A1I2JZ88"/>
<dbReference type="EC" id="2.7.13.3" evidence="3"/>
<dbReference type="Proteomes" id="UP000182135">
    <property type="component" value="Unassembled WGS sequence"/>
</dbReference>
<protein>
    <recommendedName>
        <fullName evidence="3">histidine kinase</fullName>
        <ecNumber evidence="3">2.7.13.3</ecNumber>
    </recommendedName>
</protein>
<reference evidence="12 13" key="1">
    <citation type="submission" date="2016-10" db="EMBL/GenBank/DDBJ databases">
        <authorList>
            <person name="de Groot N.N."/>
        </authorList>
    </citation>
    <scope>NUCLEOTIDE SEQUENCE [LARGE SCALE GENOMIC DNA]</scope>
    <source>
        <strain evidence="12 13">NLAE-zl-G419</strain>
    </source>
</reference>
<organism evidence="12 13">
    <name type="scientific">Clostridium cadaveris</name>
    <dbReference type="NCBI Taxonomy" id="1529"/>
    <lineage>
        <taxon>Bacteria</taxon>
        <taxon>Bacillati</taxon>
        <taxon>Bacillota</taxon>
        <taxon>Clostridia</taxon>
        <taxon>Eubacteriales</taxon>
        <taxon>Clostridiaceae</taxon>
        <taxon>Clostridium</taxon>
    </lineage>
</organism>
<keyword evidence="7 12" id="KW-0418">Kinase</keyword>
<dbReference type="InterPro" id="IPR005467">
    <property type="entry name" value="His_kinase_dom"/>
</dbReference>
<keyword evidence="8" id="KW-1133">Transmembrane helix</keyword>
<dbReference type="Gene3D" id="3.30.565.10">
    <property type="entry name" value="Histidine kinase-like ATPase, C-terminal domain"/>
    <property type="match status" value="1"/>
</dbReference>
<keyword evidence="13" id="KW-1185">Reference proteome</keyword>
<dbReference type="GO" id="GO:0016036">
    <property type="term" value="P:cellular response to phosphate starvation"/>
    <property type="evidence" value="ECO:0007669"/>
    <property type="project" value="TreeGrafter"/>
</dbReference>
<keyword evidence="4" id="KW-1003">Cell membrane</keyword>
<dbReference type="STRING" id="1529.SAMN04487885_103138"/>
<dbReference type="GO" id="GO:0000155">
    <property type="term" value="F:phosphorelay sensor kinase activity"/>
    <property type="evidence" value="ECO:0007669"/>
    <property type="project" value="InterPro"/>
</dbReference>
<evidence type="ECO:0000256" key="5">
    <source>
        <dbReference type="ARBA" id="ARBA00022679"/>
    </source>
</evidence>
<dbReference type="PANTHER" id="PTHR45453">
    <property type="entry name" value="PHOSPHATE REGULON SENSOR PROTEIN PHOR"/>
    <property type="match status" value="1"/>
</dbReference>
<evidence type="ECO:0000259" key="11">
    <source>
        <dbReference type="PROSITE" id="PS50109"/>
    </source>
</evidence>
<keyword evidence="9" id="KW-0902">Two-component regulatory system</keyword>
<evidence type="ECO:0000256" key="6">
    <source>
        <dbReference type="ARBA" id="ARBA00022692"/>
    </source>
</evidence>
<evidence type="ECO:0000256" key="4">
    <source>
        <dbReference type="ARBA" id="ARBA00022475"/>
    </source>
</evidence>
<evidence type="ECO:0000313" key="13">
    <source>
        <dbReference type="Proteomes" id="UP000182135"/>
    </source>
</evidence>
<evidence type="ECO:0000256" key="3">
    <source>
        <dbReference type="ARBA" id="ARBA00012438"/>
    </source>
</evidence>
<dbReference type="GeneID" id="90545183"/>
<evidence type="ECO:0000256" key="1">
    <source>
        <dbReference type="ARBA" id="ARBA00000085"/>
    </source>
</evidence>
<dbReference type="InterPro" id="IPR036890">
    <property type="entry name" value="HATPase_C_sf"/>
</dbReference>
<dbReference type="PANTHER" id="PTHR45453:SF2">
    <property type="entry name" value="HISTIDINE KINASE"/>
    <property type="match status" value="1"/>
</dbReference>
<dbReference type="RefSeq" id="WP_035771329.1">
    <property type="nucleotide sequence ID" value="NZ_BAAACD010000011.1"/>
</dbReference>
<dbReference type="Pfam" id="PF02518">
    <property type="entry name" value="HATPase_c"/>
    <property type="match status" value="1"/>
</dbReference>
<evidence type="ECO:0000256" key="7">
    <source>
        <dbReference type="ARBA" id="ARBA00022777"/>
    </source>
</evidence>
<evidence type="ECO:0000313" key="12">
    <source>
        <dbReference type="EMBL" id="SFF58257.1"/>
    </source>
</evidence>
<gene>
    <name evidence="12" type="ORF">SAMN04487885_103138</name>
</gene>
<dbReference type="InterPro" id="IPR003594">
    <property type="entry name" value="HATPase_dom"/>
</dbReference>
<dbReference type="SUPFAM" id="SSF47384">
    <property type="entry name" value="Homodimeric domain of signal transducing histidine kinase"/>
    <property type="match status" value="1"/>
</dbReference>
<keyword evidence="6" id="KW-0812">Transmembrane</keyword>
<dbReference type="GO" id="GO:0004721">
    <property type="term" value="F:phosphoprotein phosphatase activity"/>
    <property type="evidence" value="ECO:0007669"/>
    <property type="project" value="TreeGrafter"/>
</dbReference>
<feature type="domain" description="Histidine kinase" evidence="11">
    <location>
        <begin position="128"/>
        <end position="340"/>
    </location>
</feature>
<dbReference type="SUPFAM" id="SSF55874">
    <property type="entry name" value="ATPase domain of HSP90 chaperone/DNA topoisomerase II/histidine kinase"/>
    <property type="match status" value="1"/>
</dbReference>
<evidence type="ECO:0000256" key="2">
    <source>
        <dbReference type="ARBA" id="ARBA00004651"/>
    </source>
</evidence>
<sequence>MIKRLREIFIKNRLWIIVILLLNFIFGGLLWLSNEKAFVYIFPTMIIGSLILYCATAFILYKNDLKREEALSNFLNDPTIDRENEIINLFHYKEANVLKNIGEILRENQNTINNYKQEVEEYEEYVEAWAHEIKTPLGLMTFVLDNRKDEISEIVYKRLQYVRTKMQEDIERMLYYARLKSTCNDYFFKELPLKESCAEVIEEYKVILQEKGIAVILDVGECKVVSDKRGMQFIIRQIISNAVKYKNMEVSHPQIVITSDENEQNVRLNIRDNGIGVKAYDLPFIFEKGFTGEVGEQRKNSTGMGLYLAKQISERLEINLEVNSKCEDGFGVTLIFPKVVV</sequence>
<keyword evidence="5" id="KW-0808">Transferase</keyword>
<dbReference type="eggNOG" id="COG5002">
    <property type="taxonomic scope" value="Bacteria"/>
</dbReference>
<dbReference type="OrthoDB" id="9780487at2"/>
<dbReference type="SMART" id="SM00387">
    <property type="entry name" value="HATPase_c"/>
    <property type="match status" value="1"/>
</dbReference>
<dbReference type="GO" id="GO:0005886">
    <property type="term" value="C:plasma membrane"/>
    <property type="evidence" value="ECO:0007669"/>
    <property type="project" value="UniProtKB-SubCell"/>
</dbReference>
<accession>A0A1I2JZ88</accession>
<comment type="subcellular location">
    <subcellularLocation>
        <location evidence="2">Cell membrane</location>
        <topology evidence="2">Multi-pass membrane protein</topology>
    </subcellularLocation>
</comment>
<comment type="catalytic activity">
    <reaction evidence="1">
        <text>ATP + protein L-histidine = ADP + protein N-phospho-L-histidine.</text>
        <dbReference type="EC" id="2.7.13.3"/>
    </reaction>
</comment>